<dbReference type="EMBL" id="PKPP01010338">
    <property type="protein sequence ID" value="PWA46326.1"/>
    <property type="molecule type" value="Genomic_DNA"/>
</dbReference>
<organism evidence="4 5">
    <name type="scientific">Artemisia annua</name>
    <name type="common">Sweet wormwood</name>
    <dbReference type="NCBI Taxonomy" id="35608"/>
    <lineage>
        <taxon>Eukaryota</taxon>
        <taxon>Viridiplantae</taxon>
        <taxon>Streptophyta</taxon>
        <taxon>Embryophyta</taxon>
        <taxon>Tracheophyta</taxon>
        <taxon>Spermatophyta</taxon>
        <taxon>Magnoliopsida</taxon>
        <taxon>eudicotyledons</taxon>
        <taxon>Gunneridae</taxon>
        <taxon>Pentapetalae</taxon>
        <taxon>asterids</taxon>
        <taxon>campanulids</taxon>
        <taxon>Asterales</taxon>
        <taxon>Asteraceae</taxon>
        <taxon>Asteroideae</taxon>
        <taxon>Anthemideae</taxon>
        <taxon>Artemisiinae</taxon>
        <taxon>Artemisia</taxon>
    </lineage>
</organism>
<dbReference type="Proteomes" id="UP000245207">
    <property type="component" value="Unassembled WGS sequence"/>
</dbReference>
<keyword evidence="4" id="KW-0808">Transferase</keyword>
<keyword evidence="4" id="KW-0418">Kinase</keyword>
<protein>
    <submittedName>
        <fullName evidence="4">Concanavalin A-like lectin protein kinase family protein</fullName>
    </submittedName>
</protein>
<comment type="similarity">
    <text evidence="1">Belongs to the leguminous lectin family.</text>
</comment>
<dbReference type="InterPro" id="IPR001220">
    <property type="entry name" value="Legume_lectin_dom"/>
</dbReference>
<evidence type="ECO:0000313" key="4">
    <source>
        <dbReference type="EMBL" id="PWA46326.1"/>
    </source>
</evidence>
<dbReference type="STRING" id="35608.A0A2U1LBF9"/>
<dbReference type="PANTHER" id="PTHR32401:SF47">
    <property type="entry name" value="LEGUME LECTIN DOMAIN-CONTAINING PROTEIN"/>
    <property type="match status" value="1"/>
</dbReference>
<feature type="domain" description="Legume lectin" evidence="3">
    <location>
        <begin position="28"/>
        <end position="267"/>
    </location>
</feature>
<proteinExistence type="inferred from homology"/>
<dbReference type="PROSITE" id="PS00308">
    <property type="entry name" value="LECTIN_LEGUME_ALPHA"/>
    <property type="match status" value="1"/>
</dbReference>
<dbReference type="GO" id="GO:0030246">
    <property type="term" value="F:carbohydrate binding"/>
    <property type="evidence" value="ECO:0007669"/>
    <property type="project" value="UniProtKB-KW"/>
</dbReference>
<dbReference type="PANTHER" id="PTHR32401">
    <property type="entry name" value="CONCANAVALIN A-LIKE LECTIN FAMILY PROTEIN"/>
    <property type="match status" value="1"/>
</dbReference>
<reference evidence="4 5" key="1">
    <citation type="journal article" date="2018" name="Mol. Plant">
        <title>The genome of Artemisia annua provides insight into the evolution of Asteraceae family and artemisinin biosynthesis.</title>
        <authorList>
            <person name="Shen Q."/>
            <person name="Zhang L."/>
            <person name="Liao Z."/>
            <person name="Wang S."/>
            <person name="Yan T."/>
            <person name="Shi P."/>
            <person name="Liu M."/>
            <person name="Fu X."/>
            <person name="Pan Q."/>
            <person name="Wang Y."/>
            <person name="Lv Z."/>
            <person name="Lu X."/>
            <person name="Zhang F."/>
            <person name="Jiang W."/>
            <person name="Ma Y."/>
            <person name="Chen M."/>
            <person name="Hao X."/>
            <person name="Li L."/>
            <person name="Tang Y."/>
            <person name="Lv G."/>
            <person name="Zhou Y."/>
            <person name="Sun X."/>
            <person name="Brodelius P.E."/>
            <person name="Rose J.K.C."/>
            <person name="Tang K."/>
        </authorList>
    </citation>
    <scope>NUCLEOTIDE SEQUENCE [LARGE SCALE GENOMIC DNA]</scope>
    <source>
        <strain evidence="5">cv. Huhao1</strain>
        <tissue evidence="4">Leaf</tissue>
    </source>
</reference>
<dbReference type="OrthoDB" id="4062651at2759"/>
<evidence type="ECO:0000256" key="1">
    <source>
        <dbReference type="ARBA" id="ARBA00007606"/>
    </source>
</evidence>
<dbReference type="AlphaFoldDB" id="A0A2U1LBF9"/>
<dbReference type="Gene3D" id="2.60.120.200">
    <property type="match status" value="1"/>
</dbReference>
<keyword evidence="2 4" id="KW-0430">Lectin</keyword>
<accession>A0A2U1LBF9</accession>
<keyword evidence="5" id="KW-1185">Reference proteome</keyword>
<dbReference type="InterPro" id="IPR013320">
    <property type="entry name" value="ConA-like_dom_sf"/>
</dbReference>
<evidence type="ECO:0000256" key="2">
    <source>
        <dbReference type="ARBA" id="ARBA00022734"/>
    </source>
</evidence>
<dbReference type="SUPFAM" id="SSF49899">
    <property type="entry name" value="Concanavalin A-like lectins/glucanases"/>
    <property type="match status" value="1"/>
</dbReference>
<comment type="caution">
    <text evidence="4">The sequence shown here is derived from an EMBL/GenBank/DDBJ whole genome shotgun (WGS) entry which is preliminary data.</text>
</comment>
<evidence type="ECO:0000259" key="3">
    <source>
        <dbReference type="Pfam" id="PF00139"/>
    </source>
</evidence>
<dbReference type="InterPro" id="IPR000985">
    <property type="entry name" value="Lectin_LegA_CS"/>
</dbReference>
<gene>
    <name evidence="4" type="ORF">CTI12_AA509710</name>
</gene>
<dbReference type="Pfam" id="PF00139">
    <property type="entry name" value="Lectin_legB"/>
    <property type="match status" value="1"/>
</dbReference>
<dbReference type="GO" id="GO:0016301">
    <property type="term" value="F:kinase activity"/>
    <property type="evidence" value="ECO:0007669"/>
    <property type="project" value="UniProtKB-KW"/>
</dbReference>
<dbReference type="CDD" id="cd06899">
    <property type="entry name" value="lectin_legume_LecRK_Arcelin_ConA"/>
    <property type="match status" value="1"/>
</dbReference>
<name>A0A2U1LBF9_ARTAN</name>
<sequence>MPMGPNYDEVVLTHVRFQAGVPLLNDVYFEITRFDTDATNILYLGDAVPSVGTIEFNKVNYITRVSQAIYADTIPIWDRKSGKLTDFTTHFTFIIDTQGASLYGHRLTFFLAPVGFQIRPNSAGGFLGLFNTTYTDSSRNQMIVIEFDSYVNVEWDPPFEHVGINKNSISSARYTTWNASLHSGDSVDVWVSYNSTSQILNLSWSYGAGNDTGGNTSLSYQVDLREVLQERVTVGFSAATGANIERHILQYWEFNSTLNIAEKSDNKSIGWKLAVGVNCPCWYFNSSSYSSIIYILDKTKKSSRDTSGDSRLDINER</sequence>
<evidence type="ECO:0000313" key="5">
    <source>
        <dbReference type="Proteomes" id="UP000245207"/>
    </source>
</evidence>
<dbReference type="InterPro" id="IPR050258">
    <property type="entry name" value="Leguminous_Lectin"/>
</dbReference>